<evidence type="ECO:0000313" key="2">
    <source>
        <dbReference type="EMBL" id="CAD8528677.1"/>
    </source>
</evidence>
<evidence type="ECO:0000256" key="1">
    <source>
        <dbReference type="SAM" id="MobiDB-lite"/>
    </source>
</evidence>
<feature type="region of interest" description="Disordered" evidence="1">
    <location>
        <begin position="79"/>
        <end position="119"/>
    </location>
</feature>
<dbReference type="AlphaFoldDB" id="A0A7S0IQ87"/>
<dbReference type="EMBL" id="HBER01007907">
    <property type="protein sequence ID" value="CAD8528677.1"/>
    <property type="molecule type" value="Transcribed_RNA"/>
</dbReference>
<feature type="region of interest" description="Disordered" evidence="1">
    <location>
        <begin position="1"/>
        <end position="58"/>
    </location>
</feature>
<accession>A0A7S0IQ87</accession>
<sequence>MDVKQELHGRPPPRQRIHGHATSKNPPRIHVRKRARRAPRRGRPPSSEKRISPNLAAGGWNSAEVSLRVCMCVRVLAHTRVGRRHDDEDDSAGGLWNAATATQQLPAQSQTPSPTAASA</sequence>
<proteinExistence type="predicted"/>
<feature type="compositionally biased region" description="Polar residues" evidence="1">
    <location>
        <begin position="99"/>
        <end position="119"/>
    </location>
</feature>
<reference evidence="2" key="1">
    <citation type="submission" date="2021-01" db="EMBL/GenBank/DDBJ databases">
        <authorList>
            <person name="Corre E."/>
            <person name="Pelletier E."/>
            <person name="Niang G."/>
            <person name="Scheremetjew M."/>
            <person name="Finn R."/>
            <person name="Kale V."/>
            <person name="Holt S."/>
            <person name="Cochrane G."/>
            <person name="Meng A."/>
            <person name="Brown T."/>
            <person name="Cohen L."/>
        </authorList>
    </citation>
    <scope>NUCLEOTIDE SEQUENCE</scope>
    <source>
        <strain evidence="2">RCC1130</strain>
    </source>
</reference>
<protein>
    <submittedName>
        <fullName evidence="2">Uncharacterized protein</fullName>
    </submittedName>
</protein>
<feature type="compositionally biased region" description="Basic residues" evidence="1">
    <location>
        <begin position="11"/>
        <end position="43"/>
    </location>
</feature>
<gene>
    <name evidence="2" type="ORF">CLEP1334_LOCUS3929</name>
</gene>
<organism evidence="2">
    <name type="scientific">Calcidiscus leptoporus</name>
    <dbReference type="NCBI Taxonomy" id="127549"/>
    <lineage>
        <taxon>Eukaryota</taxon>
        <taxon>Haptista</taxon>
        <taxon>Haptophyta</taxon>
        <taxon>Prymnesiophyceae</taxon>
        <taxon>Coccolithales</taxon>
        <taxon>Calcidiscaceae</taxon>
        <taxon>Calcidiscus</taxon>
    </lineage>
</organism>
<name>A0A7S0IQ87_9EUKA</name>